<organism evidence="1 2">
    <name type="scientific">Sphingomonas kyungheensis</name>
    <dbReference type="NCBI Taxonomy" id="1069987"/>
    <lineage>
        <taxon>Bacteria</taxon>
        <taxon>Pseudomonadati</taxon>
        <taxon>Pseudomonadota</taxon>
        <taxon>Alphaproteobacteria</taxon>
        <taxon>Sphingomonadales</taxon>
        <taxon>Sphingomonadaceae</taxon>
        <taxon>Sphingomonas</taxon>
    </lineage>
</organism>
<reference evidence="1 2" key="1">
    <citation type="journal article" date="2013" name="Int. J. Syst. Evol. Microbiol.">
        <title>Sphingomonas kyungheensis sp. nov., a bacterium with ginsenoside-converting activity isolated from soil of a ginseng field.</title>
        <authorList>
            <person name="Son H.M."/>
            <person name="Yang J.E."/>
            <person name="Park Y."/>
            <person name="Han C.K."/>
            <person name="Kim S.G."/>
            <person name="Kook M."/>
            <person name="Yi T.H."/>
        </authorList>
    </citation>
    <scope>NUCLEOTIDE SEQUENCE [LARGE SCALE GENOMIC DNA]</scope>
    <source>
        <strain evidence="1 2">LMG 26582</strain>
    </source>
</reference>
<dbReference type="InterPro" id="IPR010982">
    <property type="entry name" value="Lambda_DNA-bd_dom_sf"/>
</dbReference>
<protein>
    <submittedName>
        <fullName evidence="1">Transcriptional regulator</fullName>
    </submittedName>
</protein>
<dbReference type="SUPFAM" id="SSF47413">
    <property type="entry name" value="lambda repressor-like DNA-binding domains"/>
    <property type="match status" value="1"/>
</dbReference>
<evidence type="ECO:0000313" key="2">
    <source>
        <dbReference type="Proteomes" id="UP001367771"/>
    </source>
</evidence>
<sequence>MAKRAFDGMMAGIADAIAYANGDDSRGRVATPSPELDVAAIRKQTGKTQDQFARAYRLPIGTLRDWEQRRTQPDAPARVLLGLISAEPDTIERLVQQV</sequence>
<dbReference type="EMBL" id="JBBBDM010000005">
    <property type="protein sequence ID" value="MEI5687823.1"/>
    <property type="molecule type" value="Genomic_DNA"/>
</dbReference>
<accession>A0ABU8H4D1</accession>
<keyword evidence="2" id="KW-1185">Reference proteome</keyword>
<dbReference type="RefSeq" id="WP_152542144.1">
    <property type="nucleotide sequence ID" value="NZ_JBBBDM010000005.1"/>
</dbReference>
<comment type="caution">
    <text evidence="1">The sequence shown here is derived from an EMBL/GenBank/DDBJ whole genome shotgun (WGS) entry which is preliminary data.</text>
</comment>
<name>A0ABU8H4D1_9SPHN</name>
<proteinExistence type="predicted"/>
<dbReference type="Proteomes" id="UP001367771">
    <property type="component" value="Unassembled WGS sequence"/>
</dbReference>
<dbReference type="Gene3D" id="1.10.260.40">
    <property type="entry name" value="lambda repressor-like DNA-binding domains"/>
    <property type="match status" value="1"/>
</dbReference>
<gene>
    <name evidence="1" type="ORF">V8201_12105</name>
</gene>
<evidence type="ECO:0000313" key="1">
    <source>
        <dbReference type="EMBL" id="MEI5687823.1"/>
    </source>
</evidence>